<evidence type="ECO:0000256" key="1">
    <source>
        <dbReference type="SAM" id="Phobius"/>
    </source>
</evidence>
<keyword evidence="2" id="KW-1185">Reference proteome</keyword>
<proteinExistence type="predicted"/>
<evidence type="ECO:0000313" key="2">
    <source>
        <dbReference type="Proteomes" id="UP000887574"/>
    </source>
</evidence>
<keyword evidence="1" id="KW-0812">Transmembrane</keyword>
<keyword evidence="1" id="KW-1133">Transmembrane helix</keyword>
<reference evidence="3" key="1">
    <citation type="submission" date="2022-11" db="UniProtKB">
        <authorList>
            <consortium name="WormBaseParasite"/>
        </authorList>
    </citation>
    <scope>IDENTIFICATION</scope>
</reference>
<evidence type="ECO:0000313" key="3">
    <source>
        <dbReference type="WBParaSite" id="jg23918"/>
    </source>
</evidence>
<keyword evidence="1" id="KW-0472">Membrane</keyword>
<accession>A0A915DVG7</accession>
<feature type="transmembrane region" description="Helical" evidence="1">
    <location>
        <begin position="7"/>
        <end position="24"/>
    </location>
</feature>
<dbReference type="WBParaSite" id="jg23918">
    <property type="protein sequence ID" value="jg23918"/>
    <property type="gene ID" value="jg23918"/>
</dbReference>
<protein>
    <submittedName>
        <fullName evidence="3">Uncharacterized protein</fullName>
    </submittedName>
</protein>
<sequence length="80" mass="8656">MSKACSTLYSNYLVFIALLVLVKLKVNPSTFLGLTIVFVEDVLAQINLGTFGLKKNPRGELELGFGQGVSLFGFGVESEI</sequence>
<dbReference type="AlphaFoldDB" id="A0A915DVG7"/>
<organism evidence="2 3">
    <name type="scientific">Ditylenchus dipsaci</name>
    <dbReference type="NCBI Taxonomy" id="166011"/>
    <lineage>
        <taxon>Eukaryota</taxon>
        <taxon>Metazoa</taxon>
        <taxon>Ecdysozoa</taxon>
        <taxon>Nematoda</taxon>
        <taxon>Chromadorea</taxon>
        <taxon>Rhabditida</taxon>
        <taxon>Tylenchina</taxon>
        <taxon>Tylenchomorpha</taxon>
        <taxon>Sphaerularioidea</taxon>
        <taxon>Anguinidae</taxon>
        <taxon>Anguininae</taxon>
        <taxon>Ditylenchus</taxon>
    </lineage>
</organism>
<name>A0A915DVG7_9BILA</name>
<dbReference type="Proteomes" id="UP000887574">
    <property type="component" value="Unplaced"/>
</dbReference>